<keyword evidence="18" id="KW-1185">Reference proteome</keyword>
<evidence type="ECO:0000256" key="13">
    <source>
        <dbReference type="HAMAP-Rule" id="MF_01810"/>
    </source>
</evidence>
<evidence type="ECO:0000313" key="17">
    <source>
        <dbReference type="EMBL" id="ERJ91578.1"/>
    </source>
</evidence>
<comment type="subunit">
    <text evidence="13">Interacts with the Sec translocase complex via SecD. Specifically interacts with transmembrane segments of nascent integral membrane proteins during membrane integration.</text>
</comment>
<evidence type="ECO:0000256" key="7">
    <source>
        <dbReference type="ARBA" id="ARBA00022927"/>
    </source>
</evidence>
<evidence type="ECO:0000256" key="6">
    <source>
        <dbReference type="ARBA" id="ARBA00022692"/>
    </source>
</evidence>
<accession>A0ABN0NW51</accession>
<dbReference type="EMBL" id="AWVH01000044">
    <property type="protein sequence ID" value="ERJ91578.1"/>
    <property type="molecule type" value="Genomic_DNA"/>
</dbReference>
<dbReference type="CDD" id="cd20070">
    <property type="entry name" value="5TM_YidC_Alb3"/>
    <property type="match status" value="1"/>
</dbReference>
<comment type="similarity">
    <text evidence="2 13">Belongs to the OXA1/ALB3/YidC family. Type 1 subfamily.</text>
</comment>
<evidence type="ECO:0000259" key="15">
    <source>
        <dbReference type="Pfam" id="PF02096"/>
    </source>
</evidence>
<gene>
    <name evidence="13" type="primary">yidC</name>
    <name evidence="17" type="ORF">HMPREF9193_02031</name>
</gene>
<proteinExistence type="inferred from homology"/>
<feature type="transmembrane region" description="Helical" evidence="13">
    <location>
        <begin position="6"/>
        <end position="23"/>
    </location>
</feature>
<feature type="transmembrane region" description="Helical" evidence="13">
    <location>
        <begin position="384"/>
        <end position="406"/>
    </location>
</feature>
<feature type="transmembrane region" description="Helical" evidence="13">
    <location>
        <begin position="453"/>
        <end position="474"/>
    </location>
</feature>
<dbReference type="CDD" id="cd19961">
    <property type="entry name" value="EcYidC-like_peri"/>
    <property type="match status" value="1"/>
</dbReference>
<keyword evidence="6 13" id="KW-0812">Transmembrane</keyword>
<feature type="domain" description="Membrane insertase YidC/Oxa/ALB C-terminal" evidence="15">
    <location>
        <begin position="388"/>
        <end position="589"/>
    </location>
</feature>
<sequence>MDKNTIWAIVLSSIVLFASFFIQNKFFAPQKQMQADAANGTSTAGSQAGVNTAGSEKTAMQNTAVQNSFLSAVQSETENGGEMQSDDAQLTEQTYTIETEKIKAVFTNRGGDIIDFELKDHLDGSNYVQMAKNITATNRAFSLSFGGQSENIINDLFNVKRIDDKTIGFYKKFSVKNLSGNTDTFTLVKQYTFDLQEYVFKLDITIDGGESTSALAFGNAAYTLRTSPQIGPYYNPKVDRYERRTFMFYSNGKLKKMNLGAGQVKNYDKGFKWAGVAGKYFVQQIVPVGADTVQSVSYSTKNTVDKFSDAQLFVVRAPINTSYTQDSYYIYMGPKVEKNIGIYNNAAENKWHLADLKLDECLGSGWLTWLETILKFLMEFFYKIIPNWGVSIILMTVLLKLVMYPLTKKSSVATLKMQELQPRIKEIQDKYKANPEKMNAEMAKFYKEAGYNPLSGCLPLLIQFPLIFAMFNLFNNYFEFRGAMFIPGWIPDLSVGDSIYIFPASIPFIGDTPLRLLPIIYVASQLLFTKVTQSAAANTAGANGGSMKMMMYGMPLFFFFMFYSAPAGLLLYWTVSNFLQLIQQIVINKVMHAKRVEMGLAEAQNDKKRFTGKRKR</sequence>
<comment type="caution">
    <text evidence="17">The sequence shown here is derived from an EMBL/GenBank/DDBJ whole genome shotgun (WGS) entry which is preliminary data.</text>
</comment>
<dbReference type="InterPro" id="IPR047196">
    <property type="entry name" value="YidC_ALB_C"/>
</dbReference>
<dbReference type="Pfam" id="PF14849">
    <property type="entry name" value="YidC_periplas"/>
    <property type="match status" value="1"/>
</dbReference>
<dbReference type="InterPro" id="IPR028053">
    <property type="entry name" value="Membr_insert_YidC_N"/>
</dbReference>
<dbReference type="PANTHER" id="PTHR12428:SF65">
    <property type="entry name" value="CYTOCHROME C OXIDASE ASSEMBLY PROTEIN COX18, MITOCHONDRIAL"/>
    <property type="match status" value="1"/>
</dbReference>
<organism evidence="17 18">
    <name type="scientific">Treponema lecithinolyticum ATCC 700332</name>
    <dbReference type="NCBI Taxonomy" id="1321815"/>
    <lineage>
        <taxon>Bacteria</taxon>
        <taxon>Pseudomonadati</taxon>
        <taxon>Spirochaetota</taxon>
        <taxon>Spirochaetia</taxon>
        <taxon>Spirochaetales</taxon>
        <taxon>Treponemataceae</taxon>
        <taxon>Treponema</taxon>
    </lineage>
</organism>
<dbReference type="InterPro" id="IPR038221">
    <property type="entry name" value="YidC_periplasmic_sf"/>
</dbReference>
<dbReference type="PRINTS" id="PR01900">
    <property type="entry name" value="YIDCPROTEIN"/>
</dbReference>
<dbReference type="Pfam" id="PF02096">
    <property type="entry name" value="60KD_IMP"/>
    <property type="match status" value="1"/>
</dbReference>
<name>A0ABN0NW51_TRELE</name>
<evidence type="ECO:0000256" key="4">
    <source>
        <dbReference type="ARBA" id="ARBA00022448"/>
    </source>
</evidence>
<keyword evidence="4 13" id="KW-0813">Transport</keyword>
<evidence type="ECO:0000256" key="8">
    <source>
        <dbReference type="ARBA" id="ARBA00022989"/>
    </source>
</evidence>
<feature type="transmembrane region" description="Helical" evidence="13">
    <location>
        <begin position="556"/>
        <end position="575"/>
    </location>
</feature>
<evidence type="ECO:0000256" key="11">
    <source>
        <dbReference type="ARBA" id="ARBA00033245"/>
    </source>
</evidence>
<dbReference type="InterPro" id="IPR001708">
    <property type="entry name" value="YidC/ALB3/OXA1/COX18"/>
</dbReference>
<evidence type="ECO:0000256" key="3">
    <source>
        <dbReference type="ARBA" id="ARBA00015325"/>
    </source>
</evidence>
<keyword evidence="10 13" id="KW-0143">Chaperone</keyword>
<dbReference type="RefSeq" id="WP_021686204.1">
    <property type="nucleotide sequence ID" value="NZ_KI260554.1"/>
</dbReference>
<evidence type="ECO:0000313" key="18">
    <source>
        <dbReference type="Proteomes" id="UP000016649"/>
    </source>
</evidence>
<feature type="domain" description="Membrane insertase YidC N-terminal" evidence="16">
    <location>
        <begin position="95"/>
        <end position="374"/>
    </location>
</feature>
<evidence type="ECO:0000256" key="2">
    <source>
        <dbReference type="ARBA" id="ARBA00010527"/>
    </source>
</evidence>
<dbReference type="InterPro" id="IPR028055">
    <property type="entry name" value="YidC/Oxa/ALB_C"/>
</dbReference>
<feature type="region of interest" description="Disordered" evidence="14">
    <location>
        <begin position="38"/>
        <end position="57"/>
    </location>
</feature>
<evidence type="ECO:0000256" key="10">
    <source>
        <dbReference type="ARBA" id="ARBA00023186"/>
    </source>
</evidence>
<keyword evidence="7 13" id="KW-0653">Protein transport</keyword>
<dbReference type="PANTHER" id="PTHR12428">
    <property type="entry name" value="OXA1"/>
    <property type="match status" value="1"/>
</dbReference>
<keyword evidence="8 13" id="KW-1133">Transmembrane helix</keyword>
<dbReference type="HAMAP" id="MF_01810">
    <property type="entry name" value="YidC_type1"/>
    <property type="match status" value="1"/>
</dbReference>
<dbReference type="Gene3D" id="2.70.98.90">
    <property type="match status" value="1"/>
</dbReference>
<evidence type="ECO:0000259" key="16">
    <source>
        <dbReference type="Pfam" id="PF14849"/>
    </source>
</evidence>
<reference evidence="17 18" key="1">
    <citation type="submission" date="2013-08" db="EMBL/GenBank/DDBJ databases">
        <authorList>
            <person name="Weinstock G."/>
            <person name="Sodergren E."/>
            <person name="Wylie T."/>
            <person name="Fulton L."/>
            <person name="Fulton R."/>
            <person name="Fronick C."/>
            <person name="O'Laughlin M."/>
            <person name="Godfrey J."/>
            <person name="Miner T."/>
            <person name="Herter B."/>
            <person name="Appelbaum E."/>
            <person name="Cordes M."/>
            <person name="Lek S."/>
            <person name="Wollam A."/>
            <person name="Pepin K.H."/>
            <person name="Palsikar V.B."/>
            <person name="Mitreva M."/>
            <person name="Wilson R.K."/>
        </authorList>
    </citation>
    <scope>NUCLEOTIDE SEQUENCE [LARGE SCALE GENOMIC DNA]</scope>
    <source>
        <strain evidence="17 18">ATCC 700332</strain>
    </source>
</reference>
<dbReference type="Proteomes" id="UP000016649">
    <property type="component" value="Unassembled WGS sequence"/>
</dbReference>
<evidence type="ECO:0000256" key="14">
    <source>
        <dbReference type="SAM" id="MobiDB-lite"/>
    </source>
</evidence>
<evidence type="ECO:0000256" key="5">
    <source>
        <dbReference type="ARBA" id="ARBA00022475"/>
    </source>
</evidence>
<keyword evidence="5 13" id="KW-1003">Cell membrane</keyword>
<dbReference type="NCBIfam" id="TIGR03592">
    <property type="entry name" value="yidC_oxa1_cterm"/>
    <property type="match status" value="1"/>
</dbReference>
<dbReference type="PRINTS" id="PR00701">
    <property type="entry name" value="60KDINNERMP"/>
</dbReference>
<dbReference type="InterPro" id="IPR019998">
    <property type="entry name" value="Membr_insert_YidC"/>
</dbReference>
<keyword evidence="9 13" id="KW-0472">Membrane</keyword>
<evidence type="ECO:0000256" key="12">
    <source>
        <dbReference type="ARBA" id="ARBA00033342"/>
    </source>
</evidence>
<comment type="subcellular location">
    <subcellularLocation>
        <location evidence="1">Cell inner membrane</location>
        <topology evidence="1">Multi-pass membrane protein</topology>
    </subcellularLocation>
    <subcellularLocation>
        <location evidence="13">Cell membrane</location>
        <topology evidence="13">Multi-pass membrane protein</topology>
    </subcellularLocation>
</comment>
<dbReference type="NCBIfam" id="TIGR03593">
    <property type="entry name" value="yidC_nterm"/>
    <property type="match status" value="1"/>
</dbReference>
<evidence type="ECO:0000256" key="9">
    <source>
        <dbReference type="ARBA" id="ARBA00023136"/>
    </source>
</evidence>
<evidence type="ECO:0000256" key="1">
    <source>
        <dbReference type="ARBA" id="ARBA00004429"/>
    </source>
</evidence>
<feature type="compositionally biased region" description="Polar residues" evidence="14">
    <location>
        <begin position="39"/>
        <end position="57"/>
    </location>
</feature>
<comment type="function">
    <text evidence="13">Required for the insertion and/or proper folding and/or complex formation of integral membrane proteins into the membrane. Involved in integration of membrane proteins that insert both dependently and independently of the Sec translocase complex, as well as at least some lipoproteins. Aids folding of multispanning membrane proteins.</text>
</comment>
<protein>
    <recommendedName>
        <fullName evidence="3 13">Membrane protein insertase YidC</fullName>
    </recommendedName>
    <alternativeName>
        <fullName evidence="12 13">Foldase YidC</fullName>
    </alternativeName>
    <alternativeName>
        <fullName evidence="11 13">Membrane integrase YidC</fullName>
    </alternativeName>
    <alternativeName>
        <fullName evidence="13">Membrane protein YidC</fullName>
    </alternativeName>
</protein>